<accession>A0A913XZ54</accession>
<evidence type="ECO:0000313" key="7">
    <source>
        <dbReference type="Proteomes" id="UP000887567"/>
    </source>
</evidence>
<keyword evidence="1" id="KW-0732">Signal</keyword>
<dbReference type="SUPFAM" id="SSF57535">
    <property type="entry name" value="Complement control module/SCR domain"/>
    <property type="match status" value="3"/>
</dbReference>
<evidence type="ECO:0000313" key="6">
    <source>
        <dbReference type="EnsemblMetazoa" id="XP_020912105.1"/>
    </source>
</evidence>
<keyword evidence="7" id="KW-1185">Reference proteome</keyword>
<keyword evidence="4" id="KW-0768">Sushi</keyword>
<proteinExistence type="predicted"/>
<evidence type="ECO:0000256" key="4">
    <source>
        <dbReference type="PROSITE-ProRule" id="PRU00302"/>
    </source>
</evidence>
<dbReference type="Gene3D" id="2.10.70.10">
    <property type="entry name" value="Complement Module, domain 1"/>
    <property type="match status" value="3"/>
</dbReference>
<protein>
    <recommendedName>
        <fullName evidence="5">Sushi domain-containing protein</fullName>
    </recommendedName>
</protein>
<evidence type="ECO:0000256" key="1">
    <source>
        <dbReference type="ARBA" id="ARBA00022729"/>
    </source>
</evidence>
<feature type="disulfide bond" evidence="4">
    <location>
        <begin position="4"/>
        <end position="47"/>
    </location>
</feature>
<name>A0A913XZ54_EXADI</name>
<dbReference type="GeneID" id="110249858"/>
<evidence type="ECO:0000256" key="3">
    <source>
        <dbReference type="ARBA" id="ARBA00023157"/>
    </source>
</evidence>
<comment type="caution">
    <text evidence="4">Lacks conserved residue(s) required for the propagation of feature annotation.</text>
</comment>
<dbReference type="CDD" id="cd00033">
    <property type="entry name" value="CCP"/>
    <property type="match status" value="3"/>
</dbReference>
<dbReference type="Proteomes" id="UP000887567">
    <property type="component" value="Unplaced"/>
</dbReference>
<feature type="disulfide bond" evidence="4">
    <location>
        <begin position="90"/>
        <end position="117"/>
    </location>
</feature>
<dbReference type="EnsemblMetazoa" id="XM_021056446.2">
    <property type="protein sequence ID" value="XP_020912105.1"/>
    <property type="gene ID" value="LOC110249858"/>
</dbReference>
<dbReference type="PANTHER" id="PTHR45656">
    <property type="entry name" value="PROTEIN CBR-CLEC-78"/>
    <property type="match status" value="1"/>
</dbReference>
<evidence type="ECO:0000256" key="2">
    <source>
        <dbReference type="ARBA" id="ARBA00022737"/>
    </source>
</evidence>
<feature type="domain" description="Sushi" evidence="5">
    <location>
        <begin position="120"/>
        <end position="176"/>
    </location>
</feature>
<sequence>MPACTQPVLPFGAYVMSIIKSMYKTGDRIQIGCKTGFKQSGNPYRICMSGRWTAFQFQCKGISCGVPPSINNGFKQFNSTGYNATVRYWCKNGFTLNDDKTKRCTAKKRWEKPTPKCLPDCKNPVILNAFVDNPKSKYASGDRVTFKCKKGYQSQGVPSALCFMGRWKSISFICIKKI</sequence>
<keyword evidence="2" id="KW-0677">Repeat</keyword>
<dbReference type="InterPro" id="IPR035976">
    <property type="entry name" value="Sushi/SCR/CCP_sf"/>
</dbReference>
<dbReference type="PROSITE" id="PS50923">
    <property type="entry name" value="SUSHI"/>
    <property type="match status" value="3"/>
</dbReference>
<dbReference type="OMA" id="HRTCING"/>
<reference evidence="6" key="1">
    <citation type="submission" date="2022-11" db="UniProtKB">
        <authorList>
            <consortium name="EnsemblMetazoa"/>
        </authorList>
    </citation>
    <scope>IDENTIFICATION</scope>
</reference>
<dbReference type="InterPro" id="IPR051277">
    <property type="entry name" value="SEZ6_CSMD_C4BPB_Regulators"/>
</dbReference>
<evidence type="ECO:0000259" key="5">
    <source>
        <dbReference type="PROSITE" id="PS50923"/>
    </source>
</evidence>
<organism evidence="6 7">
    <name type="scientific">Exaiptasia diaphana</name>
    <name type="common">Tropical sea anemone</name>
    <name type="synonym">Aiptasia pulchella</name>
    <dbReference type="NCBI Taxonomy" id="2652724"/>
    <lineage>
        <taxon>Eukaryota</taxon>
        <taxon>Metazoa</taxon>
        <taxon>Cnidaria</taxon>
        <taxon>Anthozoa</taxon>
        <taxon>Hexacorallia</taxon>
        <taxon>Actiniaria</taxon>
        <taxon>Aiptasiidae</taxon>
        <taxon>Exaiptasia</taxon>
    </lineage>
</organism>
<dbReference type="PANTHER" id="PTHR45656:SF4">
    <property type="entry name" value="PROTEIN CBR-CLEC-78"/>
    <property type="match status" value="1"/>
</dbReference>
<dbReference type="OrthoDB" id="5989013at2759"/>
<feature type="domain" description="Sushi" evidence="5">
    <location>
        <begin position="2"/>
        <end position="61"/>
    </location>
</feature>
<feature type="domain" description="Sushi" evidence="5">
    <location>
        <begin position="62"/>
        <end position="119"/>
    </location>
</feature>
<dbReference type="Pfam" id="PF00084">
    <property type="entry name" value="Sushi"/>
    <property type="match status" value="3"/>
</dbReference>
<dbReference type="RefSeq" id="XP_020912105.1">
    <property type="nucleotide sequence ID" value="XM_021056446.2"/>
</dbReference>
<dbReference type="SMART" id="SM00032">
    <property type="entry name" value="CCP"/>
    <property type="match status" value="3"/>
</dbReference>
<dbReference type="KEGG" id="epa:110249858"/>
<keyword evidence="3 4" id="KW-1015">Disulfide bond</keyword>
<dbReference type="AlphaFoldDB" id="A0A913XZ54"/>
<dbReference type="InterPro" id="IPR000436">
    <property type="entry name" value="Sushi_SCR_CCP_dom"/>
</dbReference>